<evidence type="ECO:0000313" key="1">
    <source>
        <dbReference type="EMBL" id="KAK4009342.1"/>
    </source>
</evidence>
<dbReference type="EMBL" id="JAOYFB010000003">
    <property type="protein sequence ID" value="KAK4009342.1"/>
    <property type="molecule type" value="Genomic_DNA"/>
</dbReference>
<evidence type="ECO:0008006" key="3">
    <source>
        <dbReference type="Google" id="ProtNLM"/>
    </source>
</evidence>
<evidence type="ECO:0000313" key="2">
    <source>
        <dbReference type="Proteomes" id="UP001234178"/>
    </source>
</evidence>
<comment type="caution">
    <text evidence="1">The sequence shown here is derived from an EMBL/GenBank/DDBJ whole genome shotgun (WGS) entry which is preliminary data.</text>
</comment>
<proteinExistence type="predicted"/>
<sequence length="76" mass="8381">MLKIKISVSRIARIPAKNKIRKTNGHVIIIADSDSSVRKPKAQSEGGAKCFGLLSKENKVKTHDIVARTHMRSNNS</sequence>
<gene>
    <name evidence="1" type="ORF">OUZ56_018459</name>
</gene>
<keyword evidence="2" id="KW-1185">Reference proteome</keyword>
<organism evidence="1 2">
    <name type="scientific">Daphnia magna</name>
    <dbReference type="NCBI Taxonomy" id="35525"/>
    <lineage>
        <taxon>Eukaryota</taxon>
        <taxon>Metazoa</taxon>
        <taxon>Ecdysozoa</taxon>
        <taxon>Arthropoda</taxon>
        <taxon>Crustacea</taxon>
        <taxon>Branchiopoda</taxon>
        <taxon>Diplostraca</taxon>
        <taxon>Cladocera</taxon>
        <taxon>Anomopoda</taxon>
        <taxon>Daphniidae</taxon>
        <taxon>Daphnia</taxon>
    </lineage>
</organism>
<reference evidence="1 2" key="1">
    <citation type="journal article" date="2023" name="Nucleic Acids Res.">
        <title>The hologenome of Daphnia magna reveals possible DNA methylation and microbiome-mediated evolution of the host genome.</title>
        <authorList>
            <person name="Chaturvedi A."/>
            <person name="Li X."/>
            <person name="Dhandapani V."/>
            <person name="Marshall H."/>
            <person name="Kissane S."/>
            <person name="Cuenca-Cambronero M."/>
            <person name="Asole G."/>
            <person name="Calvet F."/>
            <person name="Ruiz-Romero M."/>
            <person name="Marangio P."/>
            <person name="Guigo R."/>
            <person name="Rago D."/>
            <person name="Mirbahai L."/>
            <person name="Eastwood N."/>
            <person name="Colbourne J.K."/>
            <person name="Zhou J."/>
            <person name="Mallon E."/>
            <person name="Orsini L."/>
        </authorList>
    </citation>
    <scope>NUCLEOTIDE SEQUENCE [LARGE SCALE GENOMIC DNA]</scope>
    <source>
        <strain evidence="1">LRV0_1</strain>
    </source>
</reference>
<dbReference type="Proteomes" id="UP001234178">
    <property type="component" value="Unassembled WGS sequence"/>
</dbReference>
<name>A0ABQ9Z8X5_9CRUS</name>
<accession>A0ABQ9Z8X5</accession>
<protein>
    <recommendedName>
        <fullName evidence="3">50S ribosomal protein L14</fullName>
    </recommendedName>
</protein>